<dbReference type="EMBL" id="CAJVPY010002895">
    <property type="protein sequence ID" value="CAG8575134.1"/>
    <property type="molecule type" value="Genomic_DNA"/>
</dbReference>
<comment type="caution">
    <text evidence="1">The sequence shown here is derived from an EMBL/GenBank/DDBJ whole genome shotgun (WGS) entry which is preliminary data.</text>
</comment>
<accession>A0A9N9G3R1</accession>
<dbReference type="AlphaFoldDB" id="A0A9N9G3R1"/>
<evidence type="ECO:0000313" key="1">
    <source>
        <dbReference type="EMBL" id="CAG8575134.1"/>
    </source>
</evidence>
<evidence type="ECO:0000313" key="2">
    <source>
        <dbReference type="Proteomes" id="UP000789405"/>
    </source>
</evidence>
<dbReference type="Proteomes" id="UP000789405">
    <property type="component" value="Unassembled WGS sequence"/>
</dbReference>
<gene>
    <name evidence="1" type="ORF">DERYTH_LOCUS6404</name>
</gene>
<proteinExistence type="predicted"/>
<organism evidence="1 2">
    <name type="scientific">Dentiscutata erythropus</name>
    <dbReference type="NCBI Taxonomy" id="1348616"/>
    <lineage>
        <taxon>Eukaryota</taxon>
        <taxon>Fungi</taxon>
        <taxon>Fungi incertae sedis</taxon>
        <taxon>Mucoromycota</taxon>
        <taxon>Glomeromycotina</taxon>
        <taxon>Glomeromycetes</taxon>
        <taxon>Diversisporales</taxon>
        <taxon>Gigasporaceae</taxon>
        <taxon>Dentiscutata</taxon>
    </lineage>
</organism>
<feature type="non-terminal residue" evidence="1">
    <location>
        <position position="1"/>
    </location>
</feature>
<name>A0A9N9G3R1_9GLOM</name>
<keyword evidence="2" id="KW-1185">Reference proteome</keyword>
<protein>
    <submittedName>
        <fullName evidence="1">22769_t:CDS:1</fullName>
    </submittedName>
</protein>
<sequence>NTGDGSRDIICNKNGIQIIVQAKSSKTEKYLNLQNEYKEFINTMETRSSAKEIGIFVVTK</sequence>
<reference evidence="1" key="1">
    <citation type="submission" date="2021-06" db="EMBL/GenBank/DDBJ databases">
        <authorList>
            <person name="Kallberg Y."/>
            <person name="Tangrot J."/>
            <person name="Rosling A."/>
        </authorList>
    </citation>
    <scope>NUCLEOTIDE SEQUENCE</scope>
    <source>
        <strain evidence="1">MA453B</strain>
    </source>
</reference>